<feature type="compositionally biased region" description="Low complexity" evidence="3">
    <location>
        <begin position="129"/>
        <end position="139"/>
    </location>
</feature>
<proteinExistence type="inferred from homology"/>
<feature type="compositionally biased region" description="Pro residues" evidence="3">
    <location>
        <begin position="140"/>
        <end position="150"/>
    </location>
</feature>
<organism evidence="4 5">
    <name type="scientific">Cladophialophora immunda</name>
    <dbReference type="NCBI Taxonomy" id="569365"/>
    <lineage>
        <taxon>Eukaryota</taxon>
        <taxon>Fungi</taxon>
        <taxon>Dikarya</taxon>
        <taxon>Ascomycota</taxon>
        <taxon>Pezizomycotina</taxon>
        <taxon>Eurotiomycetes</taxon>
        <taxon>Chaetothyriomycetidae</taxon>
        <taxon>Chaetothyriales</taxon>
        <taxon>Herpotrichiellaceae</taxon>
        <taxon>Cladophialophora</taxon>
    </lineage>
</organism>
<gene>
    <name evidence="4" type="ORF">PV07_05966</name>
</gene>
<name>A0A0D2AY27_9EURO</name>
<dbReference type="EMBL" id="KN847042">
    <property type="protein sequence ID" value="KIW30207.1"/>
    <property type="molecule type" value="Genomic_DNA"/>
</dbReference>
<dbReference type="VEuPathDB" id="FungiDB:PV07_05966"/>
<protein>
    <submittedName>
        <fullName evidence="4">Uncharacterized protein</fullName>
    </submittedName>
</protein>
<feature type="region of interest" description="Disordered" evidence="3">
    <location>
        <begin position="129"/>
        <end position="153"/>
    </location>
</feature>
<dbReference type="PRINTS" id="PR00081">
    <property type="entry name" value="GDHRDH"/>
</dbReference>
<keyword evidence="2" id="KW-0560">Oxidoreductase</keyword>
<dbReference type="PANTHER" id="PTHR44229">
    <property type="entry name" value="15-HYDROXYPROSTAGLANDIN DEHYDROGENASE [NAD(+)]"/>
    <property type="match status" value="1"/>
</dbReference>
<evidence type="ECO:0000313" key="5">
    <source>
        <dbReference type="Proteomes" id="UP000054466"/>
    </source>
</evidence>
<evidence type="ECO:0000256" key="2">
    <source>
        <dbReference type="ARBA" id="ARBA00023002"/>
    </source>
</evidence>
<dbReference type="PANTHER" id="PTHR44229:SF4">
    <property type="entry name" value="15-HYDROXYPROSTAGLANDIN DEHYDROGENASE [NAD(+)]"/>
    <property type="match status" value="1"/>
</dbReference>
<dbReference type="HOGENOM" id="CLU_010194_13_1_1"/>
<dbReference type="OrthoDB" id="37659at2759"/>
<dbReference type="InterPro" id="IPR002347">
    <property type="entry name" value="SDR_fam"/>
</dbReference>
<sequence>MTSIDVARSRLPHEGFAGQTAIITGGCSGIGLCTARLIHELGGNVMMGDIHPPSAADSAWMSKSMSQFQGISENLHVPRYEYCDVTQWSSVCSLFEKAFSTFGRIDIVLVNAGVNDVGDVFFSTDDPGTSTFTSTSTSSQPPPPPLPQPREPNYKTIDVNVKGTVNTIVLGIHYLRRNADGGSIVLTASLAGYFATEGMPIYTASKHGEFNFPLRTRSTQREEVILIIFLKAMVGLLRALSPSASKLGVTMALVAPGMTETSLLASLPGVDVKADTNDDLEVLWKQMQDMGIPSQKPDVVADAICYLINQGAAAAGKGLFVQGGEVFDLEKELAVARPDWLSQRMGYMLTEKGAVWK</sequence>
<dbReference type="InterPro" id="IPR036291">
    <property type="entry name" value="NAD(P)-bd_dom_sf"/>
</dbReference>
<dbReference type="RefSeq" id="XP_016250423.1">
    <property type="nucleotide sequence ID" value="XM_016392904.1"/>
</dbReference>
<evidence type="ECO:0000256" key="1">
    <source>
        <dbReference type="ARBA" id="ARBA00006484"/>
    </source>
</evidence>
<dbReference type="STRING" id="569365.A0A0D2AY27"/>
<reference evidence="4 5" key="1">
    <citation type="submission" date="2015-01" db="EMBL/GenBank/DDBJ databases">
        <title>The Genome Sequence of Cladophialophora immunda CBS83496.</title>
        <authorList>
            <consortium name="The Broad Institute Genomics Platform"/>
            <person name="Cuomo C."/>
            <person name="de Hoog S."/>
            <person name="Gorbushina A."/>
            <person name="Stielow B."/>
            <person name="Teixiera M."/>
            <person name="Abouelleil A."/>
            <person name="Chapman S.B."/>
            <person name="Priest M."/>
            <person name="Young S.K."/>
            <person name="Wortman J."/>
            <person name="Nusbaum C."/>
            <person name="Birren B."/>
        </authorList>
    </citation>
    <scope>NUCLEOTIDE SEQUENCE [LARGE SCALE GENOMIC DNA]</scope>
    <source>
        <strain evidence="4 5">CBS 83496</strain>
    </source>
</reference>
<dbReference type="Gene3D" id="3.40.50.720">
    <property type="entry name" value="NAD(P)-binding Rossmann-like Domain"/>
    <property type="match status" value="1"/>
</dbReference>
<comment type="similarity">
    <text evidence="1">Belongs to the short-chain dehydrogenases/reductases (SDR) family.</text>
</comment>
<evidence type="ECO:0000256" key="3">
    <source>
        <dbReference type="SAM" id="MobiDB-lite"/>
    </source>
</evidence>
<dbReference type="AlphaFoldDB" id="A0A0D2AY27"/>
<dbReference type="GeneID" id="27345160"/>
<dbReference type="GO" id="GO:0005737">
    <property type="term" value="C:cytoplasm"/>
    <property type="evidence" value="ECO:0007669"/>
    <property type="project" value="TreeGrafter"/>
</dbReference>
<dbReference type="GO" id="GO:0016616">
    <property type="term" value="F:oxidoreductase activity, acting on the CH-OH group of donors, NAD or NADP as acceptor"/>
    <property type="evidence" value="ECO:0007669"/>
    <property type="project" value="TreeGrafter"/>
</dbReference>
<dbReference type="Proteomes" id="UP000054466">
    <property type="component" value="Unassembled WGS sequence"/>
</dbReference>
<keyword evidence="5" id="KW-1185">Reference proteome</keyword>
<accession>A0A0D2AY27</accession>
<dbReference type="SUPFAM" id="SSF51735">
    <property type="entry name" value="NAD(P)-binding Rossmann-fold domains"/>
    <property type="match status" value="2"/>
</dbReference>
<evidence type="ECO:0000313" key="4">
    <source>
        <dbReference type="EMBL" id="KIW30207.1"/>
    </source>
</evidence>
<dbReference type="Pfam" id="PF00106">
    <property type="entry name" value="adh_short"/>
    <property type="match status" value="2"/>
</dbReference>